<evidence type="ECO:0000313" key="3">
    <source>
        <dbReference type="EMBL" id="GMM60704.1"/>
    </source>
</evidence>
<feature type="region of interest" description="Disordered" evidence="1">
    <location>
        <begin position="170"/>
        <end position="194"/>
    </location>
</feature>
<comment type="caution">
    <text evidence="3">The sequence shown here is derived from an EMBL/GenBank/DDBJ whole genome shotgun (WGS) entry which is preliminary data.</text>
</comment>
<protein>
    <recommendedName>
        <fullName evidence="5">DUF2846 domain-containing protein</fullName>
    </recommendedName>
</protein>
<gene>
    <name evidence="3" type="ORF">NUTIK01_14810</name>
</gene>
<keyword evidence="4" id="KW-1185">Reference proteome</keyword>
<evidence type="ECO:0000313" key="4">
    <source>
        <dbReference type="Proteomes" id="UP001187221"/>
    </source>
</evidence>
<dbReference type="Proteomes" id="UP001187221">
    <property type="component" value="Unassembled WGS sequence"/>
</dbReference>
<dbReference type="RefSeq" id="WP_317974473.1">
    <property type="nucleotide sequence ID" value="NZ_BTFW01000001.1"/>
</dbReference>
<accession>A0ABQ6P8G8</accession>
<evidence type="ECO:0000256" key="1">
    <source>
        <dbReference type="SAM" id="MobiDB-lite"/>
    </source>
</evidence>
<sequence length="194" mass="20460">MKALVTLVAASILASTPALANTETAERITLPNPPAGKAQMVFFRKGGIQGSMISCAVHEDNAKISSLPPARFFAAVVEPGDHTFTVSSEAKDQLFVTLKPGETQYAECNIAMGFLAGRPKLKMAMENEFRSKMWKSVTPDRMSPNVLTDDQIKAALAAQANPVAAVPEAAPRVIPASTPASAPEAAPQSTSTDH</sequence>
<organism evidence="3 4">
    <name type="scientific">Novosphingobium pituita</name>
    <dbReference type="NCBI Taxonomy" id="3056842"/>
    <lineage>
        <taxon>Bacteria</taxon>
        <taxon>Pseudomonadati</taxon>
        <taxon>Pseudomonadota</taxon>
        <taxon>Alphaproteobacteria</taxon>
        <taxon>Sphingomonadales</taxon>
        <taxon>Sphingomonadaceae</taxon>
        <taxon>Novosphingobium</taxon>
    </lineage>
</organism>
<feature type="signal peptide" evidence="2">
    <location>
        <begin position="1"/>
        <end position="20"/>
    </location>
</feature>
<reference evidence="3 4" key="1">
    <citation type="submission" date="2023-06" db="EMBL/GenBank/DDBJ databases">
        <title>Draft genome sequence of Novosphingobium sp. strain IK01.</title>
        <authorList>
            <person name="Hatamoto M."/>
            <person name="Ikarashi T."/>
            <person name="Yamaguchi T."/>
        </authorList>
    </citation>
    <scope>NUCLEOTIDE SEQUENCE [LARGE SCALE GENOMIC DNA]</scope>
    <source>
        <strain evidence="3 4">IK01</strain>
    </source>
</reference>
<keyword evidence="2" id="KW-0732">Signal</keyword>
<name>A0ABQ6P8G8_9SPHN</name>
<proteinExistence type="predicted"/>
<evidence type="ECO:0008006" key="5">
    <source>
        <dbReference type="Google" id="ProtNLM"/>
    </source>
</evidence>
<feature type="chain" id="PRO_5046614450" description="DUF2846 domain-containing protein" evidence="2">
    <location>
        <begin position="21"/>
        <end position="194"/>
    </location>
</feature>
<dbReference type="EMBL" id="BTFW01000001">
    <property type="protein sequence ID" value="GMM60704.1"/>
    <property type="molecule type" value="Genomic_DNA"/>
</dbReference>
<evidence type="ECO:0000256" key="2">
    <source>
        <dbReference type="SAM" id="SignalP"/>
    </source>
</evidence>